<dbReference type="AlphaFoldDB" id="A0AAW0C8B1"/>
<feature type="region of interest" description="Disordered" evidence="1">
    <location>
        <begin position="29"/>
        <end position="106"/>
    </location>
</feature>
<feature type="compositionally biased region" description="Polar residues" evidence="1">
    <location>
        <begin position="94"/>
        <end position="106"/>
    </location>
</feature>
<dbReference type="PROSITE" id="PS00018">
    <property type="entry name" value="EF_HAND_1"/>
    <property type="match status" value="1"/>
</dbReference>
<proteinExistence type="predicted"/>
<comment type="caution">
    <text evidence="2">The sequence shown here is derived from an EMBL/GenBank/DDBJ whole genome shotgun (WGS) entry which is preliminary data.</text>
</comment>
<dbReference type="Proteomes" id="UP001362999">
    <property type="component" value="Unassembled WGS sequence"/>
</dbReference>
<name>A0AAW0C8B1_9AGAR</name>
<evidence type="ECO:0008006" key="4">
    <source>
        <dbReference type="Google" id="ProtNLM"/>
    </source>
</evidence>
<evidence type="ECO:0000313" key="2">
    <source>
        <dbReference type="EMBL" id="KAK7034407.1"/>
    </source>
</evidence>
<organism evidence="2 3">
    <name type="scientific">Favolaschia claudopus</name>
    <dbReference type="NCBI Taxonomy" id="2862362"/>
    <lineage>
        <taxon>Eukaryota</taxon>
        <taxon>Fungi</taxon>
        <taxon>Dikarya</taxon>
        <taxon>Basidiomycota</taxon>
        <taxon>Agaricomycotina</taxon>
        <taxon>Agaricomycetes</taxon>
        <taxon>Agaricomycetidae</taxon>
        <taxon>Agaricales</taxon>
        <taxon>Marasmiineae</taxon>
        <taxon>Mycenaceae</taxon>
        <taxon>Favolaschia</taxon>
    </lineage>
</organism>
<keyword evidence="3" id="KW-1185">Reference proteome</keyword>
<feature type="compositionally biased region" description="Polar residues" evidence="1">
    <location>
        <begin position="297"/>
        <end position="312"/>
    </location>
</feature>
<protein>
    <recommendedName>
        <fullName evidence="4">Anaphase-promoting complex subunit 1</fullName>
    </recommendedName>
</protein>
<reference evidence="2 3" key="1">
    <citation type="journal article" date="2024" name="J Genomics">
        <title>Draft genome sequencing and assembly of Favolaschia claudopus CIRM-BRFM 2984 isolated from oak limbs.</title>
        <authorList>
            <person name="Navarro D."/>
            <person name="Drula E."/>
            <person name="Chaduli D."/>
            <person name="Cazenave R."/>
            <person name="Ahrendt S."/>
            <person name="Wang J."/>
            <person name="Lipzen A."/>
            <person name="Daum C."/>
            <person name="Barry K."/>
            <person name="Grigoriev I.V."/>
            <person name="Favel A."/>
            <person name="Rosso M.N."/>
            <person name="Martin F."/>
        </authorList>
    </citation>
    <scope>NUCLEOTIDE SEQUENCE [LARGE SCALE GENOMIC DNA]</scope>
    <source>
        <strain evidence="2 3">CIRM-BRFM 2984</strain>
    </source>
</reference>
<sequence length="815" mass="88492">MDPNILANPQLLATLQALLQAAPGLIASQSAPPAEQTPPAAPVSTYTSSRPQAIPSASRGHPNASTAAPGSQPFLGPSSLGVGMSSHTNRPRHSNSALTSQQSRRQTRLNSTLLSLIETVVRDMRDSESQWIFGSTSSPIARFLRPHERLELYLLSLVNRGVSRSSDGAIMLRKQPFDRGITISDLLGNKNLYAKPFLCIRDSRLIIRLAVAQQGISCLTDRDGEGPVSRHSCLSEFMHSLFSIENDIARDTSRWTPPPCTCTEAGRDIDGENEMDAQELEDLFESDMENLPLTPTPVATASGVESTVTPESSAERTTLEQANDSLVVYPKLRAGNVWQEPWVPRPCRFTGLFDLTGDFTKSIFDTASSGSTPYDLVVEGLTVAACGFLRFKGSFLRGTFRLFFPPIAPFKCMSCLLFMPASTQVSDVYSEFGPMDQSFLSVLGLRERSYIQLFVLLPIAGGLTLPRSIASTMSLASSAFVSPHRLQDLTVLGSLIGLLLIHGIAPGPLSPAFIQFAANGCDLGSLTRQFVLEWFTELCGRLDRWLSLGPEGDITEFRDILATCFDMQHKVIGHEIVYHGLIGSQPPSQTEIKSSLLGLRLPCKNGFDLLKVISSFPGGSATFLSNTWTSVIHGYDSLKPHLLISIASTPSTVMPGLAAPLNPKAIIDNFLSGHGVPCPSLFSEARGTFSRLIQLDKIDTAAFRSLSLCWAVTGSPHLESGDQQHIELTWVGSGDAGYEAVPSRRAALMALGKISFRTCFRTARIPVSYLNHLASQSYPAKDKDGNETEPFTLQQAIDHWLLVEILGGIGDHSMV</sequence>
<evidence type="ECO:0000256" key="1">
    <source>
        <dbReference type="SAM" id="MobiDB-lite"/>
    </source>
</evidence>
<feature type="region of interest" description="Disordered" evidence="1">
    <location>
        <begin position="295"/>
        <end position="316"/>
    </location>
</feature>
<dbReference type="EMBL" id="JAWWNJ010000021">
    <property type="protein sequence ID" value="KAK7034407.1"/>
    <property type="molecule type" value="Genomic_DNA"/>
</dbReference>
<gene>
    <name evidence="2" type="ORF">R3P38DRAFT_3185267</name>
</gene>
<evidence type="ECO:0000313" key="3">
    <source>
        <dbReference type="Proteomes" id="UP001362999"/>
    </source>
</evidence>
<dbReference type="InterPro" id="IPR018247">
    <property type="entry name" value="EF_Hand_1_Ca_BS"/>
</dbReference>
<accession>A0AAW0C8B1</accession>